<evidence type="ECO:0000313" key="5">
    <source>
        <dbReference type="Proteomes" id="UP001141806"/>
    </source>
</evidence>
<dbReference type="InterPro" id="IPR036915">
    <property type="entry name" value="Cyclin-like_sf"/>
</dbReference>
<dbReference type="EMBL" id="JAMYWD010000003">
    <property type="protein sequence ID" value="KAJ4976257.1"/>
    <property type="molecule type" value="Genomic_DNA"/>
</dbReference>
<dbReference type="AlphaFoldDB" id="A0A9Q0QYB8"/>
<dbReference type="SUPFAM" id="SSF47954">
    <property type="entry name" value="Cyclin-like"/>
    <property type="match status" value="2"/>
</dbReference>
<dbReference type="Pfam" id="PF21886">
    <property type="entry name" value="BRF2-like_C_cyclin_rpt"/>
    <property type="match status" value="1"/>
</dbReference>
<gene>
    <name evidence="4" type="ORF">NE237_001363</name>
</gene>
<evidence type="ECO:0000313" key="4">
    <source>
        <dbReference type="EMBL" id="KAJ4976257.1"/>
    </source>
</evidence>
<dbReference type="OrthoDB" id="511529at2759"/>
<evidence type="ECO:0000256" key="1">
    <source>
        <dbReference type="ARBA" id="ARBA00022771"/>
    </source>
</evidence>
<evidence type="ECO:0000256" key="2">
    <source>
        <dbReference type="ARBA" id="ARBA00022833"/>
    </source>
</evidence>
<comment type="caution">
    <text evidence="4">The sequence shown here is derived from an EMBL/GenBank/DDBJ whole genome shotgun (WGS) entry which is preliminary data.</text>
</comment>
<dbReference type="Proteomes" id="UP001141806">
    <property type="component" value="Unassembled WGS sequence"/>
</dbReference>
<feature type="domain" description="BRF2-like C-terminal" evidence="3">
    <location>
        <begin position="189"/>
        <end position="289"/>
    </location>
</feature>
<proteinExistence type="predicted"/>
<dbReference type="PANTHER" id="PTHR48428">
    <property type="entry name" value="PLANT-SPECIFIC TFIIB-RELATED PROTEIN PTF2"/>
    <property type="match status" value="1"/>
</dbReference>
<keyword evidence="2" id="KW-0862">Zinc</keyword>
<accession>A0A9Q0QYB8</accession>
<dbReference type="Gene3D" id="1.10.472.10">
    <property type="entry name" value="Cyclin-like"/>
    <property type="match status" value="1"/>
</dbReference>
<reference evidence="4" key="1">
    <citation type="journal article" date="2023" name="Plant J.">
        <title>The genome of the king protea, Protea cynaroides.</title>
        <authorList>
            <person name="Chang J."/>
            <person name="Duong T.A."/>
            <person name="Schoeman C."/>
            <person name="Ma X."/>
            <person name="Roodt D."/>
            <person name="Barker N."/>
            <person name="Li Z."/>
            <person name="Van de Peer Y."/>
            <person name="Mizrachi E."/>
        </authorList>
    </citation>
    <scope>NUCLEOTIDE SEQUENCE</scope>
    <source>
        <tissue evidence="4">Young leaves</tissue>
    </source>
</reference>
<dbReference type="CDD" id="cd00043">
    <property type="entry name" value="CYCLIN_SF"/>
    <property type="match status" value="1"/>
</dbReference>
<dbReference type="PANTHER" id="PTHR48428:SF1">
    <property type="entry name" value="PLANT-SPECIFIC TFIIB-RELATED PROTEIN PTF2"/>
    <property type="match status" value="1"/>
</dbReference>
<sequence>MSTSRSCRRCQKSTVIRDDISGTCICTSCGVEQEFDNFQHSFGGISGPQGTFVRVGSSASGYDLSYREKKHYGAQKEIEAIALNLNLSAATSAEVRQMIETITEGEFGCGIWFPVLVGACSYVVMRKNNRSVAIAEVASVIGCDIHELGRMVARIVDFLDLKLPEFDLVNHLERAIRTCPSFAGISKDTMDKMIKQGRFVLQCAVSWFLTTGRRPLPMIAAVLAFVAELNQVQARIDDIAKELHAAVATSKKRYKELLQTLVKVAQALPWGMNITVKNIVQNVPFLIQYIEMKSRSKRGIGNGTKGFAGFEVKEVINQCLQKEVECATYDCEAENDSQYFDIKNRNGIPSFPSDGMEMVKLSQECLAKIYSKFKNAYDYHEPTNESGECHRIKRRRGSGVPEHEWWTAESDLCKKLSLKQILEKNLGFNALPPSFVAGRLACKRRREKIMAAKLRINMIMQPSNAASDGKEDCCLLEHLQAEKQQQQGVKVDHIDWEDCIIELLLLHMVNEEEIEKGHYNTLLDLHVFNSGCS</sequence>
<dbReference type="Gene3D" id="1.10.472.170">
    <property type="match status" value="1"/>
</dbReference>
<keyword evidence="5" id="KW-1185">Reference proteome</keyword>
<protein>
    <recommendedName>
        <fullName evidence="3">BRF2-like C-terminal domain-containing protein</fullName>
    </recommendedName>
</protein>
<organism evidence="4 5">
    <name type="scientific">Protea cynaroides</name>
    <dbReference type="NCBI Taxonomy" id="273540"/>
    <lineage>
        <taxon>Eukaryota</taxon>
        <taxon>Viridiplantae</taxon>
        <taxon>Streptophyta</taxon>
        <taxon>Embryophyta</taxon>
        <taxon>Tracheophyta</taxon>
        <taxon>Spermatophyta</taxon>
        <taxon>Magnoliopsida</taxon>
        <taxon>Proteales</taxon>
        <taxon>Proteaceae</taxon>
        <taxon>Protea</taxon>
    </lineage>
</organism>
<dbReference type="GO" id="GO:0008270">
    <property type="term" value="F:zinc ion binding"/>
    <property type="evidence" value="ECO:0007669"/>
    <property type="project" value="UniProtKB-KW"/>
</dbReference>
<keyword evidence="1" id="KW-0863">Zinc-finger</keyword>
<dbReference type="InterPro" id="IPR053340">
    <property type="entry name" value="PTF2"/>
</dbReference>
<name>A0A9Q0QYB8_9MAGN</name>
<keyword evidence="1" id="KW-0479">Metal-binding</keyword>
<dbReference type="InterPro" id="IPR054078">
    <property type="entry name" value="BRF2-like_C"/>
</dbReference>
<evidence type="ECO:0000259" key="3">
    <source>
        <dbReference type="Pfam" id="PF21886"/>
    </source>
</evidence>